<dbReference type="PANTHER" id="PTHR30511">
    <property type="entry name" value="ALANINE RACEMASE"/>
    <property type="match status" value="1"/>
</dbReference>
<dbReference type="InterPro" id="IPR020622">
    <property type="entry name" value="Ala_racemase_pyridoxalP-BS"/>
</dbReference>
<reference evidence="9 10" key="1">
    <citation type="submission" date="2023-10" db="EMBL/GenBank/DDBJ databases">
        <title>Sorlinia euscelidii gen. nov., sp. nov., an acetic acid bacteria isolated from the gut of Euscelidius variegatus emitter.</title>
        <authorList>
            <person name="Michoud G."/>
            <person name="Marasco R."/>
            <person name="Seferji K."/>
            <person name="Gonella E."/>
            <person name="Garuglieri E."/>
            <person name="Alma A."/>
            <person name="Mapelli F."/>
            <person name="Borin S."/>
            <person name="Daffonchio D."/>
            <person name="Crotti E."/>
        </authorList>
    </citation>
    <scope>NUCLEOTIDE SEQUENCE [LARGE SCALE GENOMIC DNA]</scope>
    <source>
        <strain evidence="9 10">EV16P</strain>
    </source>
</reference>
<dbReference type="Proteomes" id="UP001312908">
    <property type="component" value="Unassembled WGS sequence"/>
</dbReference>
<proteinExistence type="inferred from homology"/>
<evidence type="ECO:0000256" key="5">
    <source>
        <dbReference type="ARBA" id="ARBA00022898"/>
    </source>
</evidence>
<evidence type="ECO:0000256" key="4">
    <source>
        <dbReference type="ARBA" id="ARBA00013089"/>
    </source>
</evidence>
<dbReference type="InterPro" id="IPR001608">
    <property type="entry name" value="Ala_racemase_N"/>
</dbReference>
<evidence type="ECO:0000259" key="8">
    <source>
        <dbReference type="SMART" id="SM01005"/>
    </source>
</evidence>
<dbReference type="InterPro" id="IPR009006">
    <property type="entry name" value="Ala_racemase/Decarboxylase_C"/>
</dbReference>
<feature type="active site" description="Proton acceptor; specific for D-alanine" evidence="7">
    <location>
        <position position="54"/>
    </location>
</feature>
<dbReference type="Pfam" id="PF00842">
    <property type="entry name" value="Ala_racemase_C"/>
    <property type="match status" value="1"/>
</dbReference>
<dbReference type="SMART" id="SM01005">
    <property type="entry name" value="Ala_racemase_C"/>
    <property type="match status" value="1"/>
</dbReference>
<evidence type="ECO:0000256" key="6">
    <source>
        <dbReference type="ARBA" id="ARBA00023235"/>
    </source>
</evidence>
<feature type="binding site" evidence="7">
    <location>
        <position position="334"/>
    </location>
    <ligand>
        <name>substrate</name>
    </ligand>
</feature>
<comment type="similarity">
    <text evidence="3 7">Belongs to the alanine racemase family.</text>
</comment>
<gene>
    <name evidence="9" type="ORF">DOFOFD_04890</name>
</gene>
<keyword evidence="6 7" id="KW-0413">Isomerase</keyword>
<dbReference type="Gene3D" id="3.20.20.10">
    <property type="entry name" value="Alanine racemase"/>
    <property type="match status" value="1"/>
</dbReference>
<feature type="binding site" evidence="7">
    <location>
        <position position="161"/>
    </location>
    <ligand>
        <name>substrate</name>
    </ligand>
</feature>
<dbReference type="NCBIfam" id="TIGR00492">
    <property type="entry name" value="alr"/>
    <property type="match status" value="1"/>
</dbReference>
<protein>
    <recommendedName>
        <fullName evidence="4 7">Alanine racemase</fullName>
        <ecNumber evidence="4 7">5.1.1.1</ecNumber>
    </recommendedName>
</protein>
<dbReference type="SUPFAM" id="SSF50621">
    <property type="entry name" value="Alanine racemase C-terminal domain-like"/>
    <property type="match status" value="1"/>
</dbReference>
<accession>A0ABU7U0J9</accession>
<dbReference type="SUPFAM" id="SSF51419">
    <property type="entry name" value="PLP-binding barrel"/>
    <property type="match status" value="1"/>
</dbReference>
<evidence type="ECO:0000256" key="7">
    <source>
        <dbReference type="HAMAP-Rule" id="MF_01201"/>
    </source>
</evidence>
<evidence type="ECO:0000256" key="3">
    <source>
        <dbReference type="ARBA" id="ARBA00007880"/>
    </source>
</evidence>
<keyword evidence="5 7" id="KW-0663">Pyridoxal phosphate</keyword>
<dbReference type="RefSeq" id="WP_394819285.1">
    <property type="nucleotide sequence ID" value="NZ_JAWJZY010000002.1"/>
</dbReference>
<name>A0ABU7U0J9_9PROT</name>
<comment type="function">
    <text evidence="7">Catalyzes the interconversion of L-alanine and D-alanine. May also act on other amino acids.</text>
</comment>
<dbReference type="EC" id="5.1.1.1" evidence="4 7"/>
<organism evidence="9 10">
    <name type="scientific">Sorlinia euscelidii</name>
    <dbReference type="NCBI Taxonomy" id="3081148"/>
    <lineage>
        <taxon>Bacteria</taxon>
        <taxon>Pseudomonadati</taxon>
        <taxon>Pseudomonadota</taxon>
        <taxon>Alphaproteobacteria</taxon>
        <taxon>Acetobacterales</taxon>
        <taxon>Acetobacteraceae</taxon>
        <taxon>Sorlinia</taxon>
    </lineage>
</organism>
<evidence type="ECO:0000313" key="10">
    <source>
        <dbReference type="Proteomes" id="UP001312908"/>
    </source>
</evidence>
<dbReference type="HAMAP" id="MF_01201">
    <property type="entry name" value="Ala_racemase"/>
    <property type="match status" value="1"/>
</dbReference>
<dbReference type="InterPro" id="IPR011079">
    <property type="entry name" value="Ala_racemase_C"/>
</dbReference>
<comment type="cofactor">
    <cofactor evidence="2 7">
        <name>pyridoxal 5'-phosphate</name>
        <dbReference type="ChEBI" id="CHEBI:597326"/>
    </cofactor>
</comment>
<dbReference type="InterPro" id="IPR029066">
    <property type="entry name" value="PLP-binding_barrel"/>
</dbReference>
<evidence type="ECO:0000313" key="9">
    <source>
        <dbReference type="EMBL" id="MEE8658342.1"/>
    </source>
</evidence>
<sequence>MKHADPPKENAPITALSAPDNGGLLEINLSAIGENYQRLAREVGPSVEVAAAVKANAYGLGVAQVVPALYAAGCRRFFVATRDEALELRPILDHCAGGQSGSDSFIHLLNGPFTEDDAALAAARISPIINSLAQLTRWKSVIAAHQDAPPCVLQFDTGMSRYGMSLAEAQRLAREPDLLSGVSVAFTMSHLANADAASDPHNAAQLAAFKAILACLPPGPSSIAASSGIFLGEHFHRDVVRPGYALYGGNPTPGRPNPMKPVIALYARMIQARIVPKGAEVGYGSTFRAARESRIATLAIGYADGLLRSAGGKISVVHPAFPQIALPCVGRISMDSMAIDITDLPTAGLAENTLFEIIGPHRPLDDVAASLSTIGYEVLTSLGARHFRLYHEDRS</sequence>
<dbReference type="Pfam" id="PF01168">
    <property type="entry name" value="Ala_racemase_N"/>
    <property type="match status" value="1"/>
</dbReference>
<dbReference type="Gene3D" id="2.40.37.10">
    <property type="entry name" value="Lyase, Ornithine Decarboxylase, Chain A, domain 1"/>
    <property type="match status" value="1"/>
</dbReference>
<comment type="caution">
    <text evidence="9">The sequence shown here is derived from an EMBL/GenBank/DDBJ whole genome shotgun (WGS) entry which is preliminary data.</text>
</comment>
<comment type="pathway">
    <text evidence="7">Amino-acid biosynthesis; D-alanine biosynthesis; D-alanine from L-alanine: step 1/1.</text>
</comment>
<evidence type="ECO:0000256" key="2">
    <source>
        <dbReference type="ARBA" id="ARBA00001933"/>
    </source>
</evidence>
<dbReference type="PRINTS" id="PR00992">
    <property type="entry name" value="ALARACEMASE"/>
</dbReference>
<dbReference type="PANTHER" id="PTHR30511:SF0">
    <property type="entry name" value="ALANINE RACEMASE, CATABOLIC-RELATED"/>
    <property type="match status" value="1"/>
</dbReference>
<feature type="domain" description="Alanine racemase C-terminal" evidence="8">
    <location>
        <begin position="262"/>
        <end position="391"/>
    </location>
</feature>
<dbReference type="CDD" id="cd00430">
    <property type="entry name" value="PLPDE_III_AR"/>
    <property type="match status" value="1"/>
</dbReference>
<feature type="active site" description="Proton acceptor; specific for L-alanine" evidence="7">
    <location>
        <position position="283"/>
    </location>
</feature>
<evidence type="ECO:0000256" key="1">
    <source>
        <dbReference type="ARBA" id="ARBA00000316"/>
    </source>
</evidence>
<keyword evidence="10" id="KW-1185">Reference proteome</keyword>
<dbReference type="EMBL" id="JAWJZY010000002">
    <property type="protein sequence ID" value="MEE8658342.1"/>
    <property type="molecule type" value="Genomic_DNA"/>
</dbReference>
<comment type="catalytic activity">
    <reaction evidence="1 7">
        <text>L-alanine = D-alanine</text>
        <dbReference type="Rhea" id="RHEA:20249"/>
        <dbReference type="ChEBI" id="CHEBI:57416"/>
        <dbReference type="ChEBI" id="CHEBI:57972"/>
        <dbReference type="EC" id="5.1.1.1"/>
    </reaction>
</comment>
<dbReference type="PROSITE" id="PS00395">
    <property type="entry name" value="ALANINE_RACEMASE"/>
    <property type="match status" value="1"/>
</dbReference>
<feature type="modified residue" description="N6-(pyridoxal phosphate)lysine" evidence="7">
    <location>
        <position position="54"/>
    </location>
</feature>
<dbReference type="InterPro" id="IPR000821">
    <property type="entry name" value="Ala_racemase"/>
</dbReference>